<dbReference type="EMBL" id="BPLQ01003322">
    <property type="protein sequence ID" value="GIX99665.1"/>
    <property type="molecule type" value="Genomic_DNA"/>
</dbReference>
<organism evidence="2 3">
    <name type="scientific">Caerostris darwini</name>
    <dbReference type="NCBI Taxonomy" id="1538125"/>
    <lineage>
        <taxon>Eukaryota</taxon>
        <taxon>Metazoa</taxon>
        <taxon>Ecdysozoa</taxon>
        <taxon>Arthropoda</taxon>
        <taxon>Chelicerata</taxon>
        <taxon>Arachnida</taxon>
        <taxon>Araneae</taxon>
        <taxon>Araneomorphae</taxon>
        <taxon>Entelegynae</taxon>
        <taxon>Araneoidea</taxon>
        <taxon>Araneidae</taxon>
        <taxon>Caerostris</taxon>
    </lineage>
</organism>
<dbReference type="AlphaFoldDB" id="A0AAV4PUQ9"/>
<name>A0AAV4PUQ9_9ARAC</name>
<keyword evidence="1" id="KW-0472">Membrane</keyword>
<evidence type="ECO:0008006" key="4">
    <source>
        <dbReference type="Google" id="ProtNLM"/>
    </source>
</evidence>
<keyword evidence="3" id="KW-1185">Reference proteome</keyword>
<protein>
    <recommendedName>
        <fullName evidence="4">Maturase K</fullName>
    </recommendedName>
</protein>
<evidence type="ECO:0000313" key="3">
    <source>
        <dbReference type="Proteomes" id="UP001054837"/>
    </source>
</evidence>
<evidence type="ECO:0000256" key="1">
    <source>
        <dbReference type="SAM" id="Phobius"/>
    </source>
</evidence>
<feature type="transmembrane region" description="Helical" evidence="1">
    <location>
        <begin position="89"/>
        <end position="108"/>
    </location>
</feature>
<reference evidence="2 3" key="1">
    <citation type="submission" date="2021-06" db="EMBL/GenBank/DDBJ databases">
        <title>Caerostris darwini draft genome.</title>
        <authorList>
            <person name="Kono N."/>
            <person name="Arakawa K."/>
        </authorList>
    </citation>
    <scope>NUCLEOTIDE SEQUENCE [LARGE SCALE GENOMIC DNA]</scope>
</reference>
<dbReference type="Proteomes" id="UP001054837">
    <property type="component" value="Unassembled WGS sequence"/>
</dbReference>
<evidence type="ECO:0000313" key="2">
    <source>
        <dbReference type="EMBL" id="GIX99665.1"/>
    </source>
</evidence>
<proteinExistence type="predicted"/>
<sequence length="165" mass="19805">MDQDQSIFFQPKHSPDRTSYSGQHHLLLYLHHLPYFSRTSLERDTLKRSHVWSTLRGKIYNKTNLQPAKKTSIVYASHLSAASYRIDEFWPSLLFFFFIFWLSFSLSLPARKIRNCLREASRYWNIFDDFFFRWKPAQFLQNCNSNLQTSPKTLPKFTFPNHLNM</sequence>
<accession>A0AAV4PUQ9</accession>
<keyword evidence="1" id="KW-1133">Transmembrane helix</keyword>
<gene>
    <name evidence="2" type="ORF">CDAR_487741</name>
</gene>
<keyword evidence="1" id="KW-0812">Transmembrane</keyword>
<comment type="caution">
    <text evidence="2">The sequence shown here is derived from an EMBL/GenBank/DDBJ whole genome shotgun (WGS) entry which is preliminary data.</text>
</comment>